<reference evidence="1" key="1">
    <citation type="submission" date="2018-02" db="EMBL/GenBank/DDBJ databases">
        <title>Rhizophora mucronata_Transcriptome.</title>
        <authorList>
            <person name="Meera S.P."/>
            <person name="Sreeshan A."/>
            <person name="Augustine A."/>
        </authorList>
    </citation>
    <scope>NUCLEOTIDE SEQUENCE</scope>
    <source>
        <tissue evidence="1">Leaf</tissue>
    </source>
</reference>
<name>A0A2P2NCZ2_RHIMU</name>
<dbReference type="AlphaFoldDB" id="A0A2P2NCZ2"/>
<dbReference type="EMBL" id="GGEC01059816">
    <property type="protein sequence ID" value="MBX40300.1"/>
    <property type="molecule type" value="Transcribed_RNA"/>
</dbReference>
<protein>
    <submittedName>
        <fullName evidence="1">Uncharacterized protein</fullName>
    </submittedName>
</protein>
<sequence>MDTLQRWMRRVTYTASVLYFWSS</sequence>
<proteinExistence type="predicted"/>
<organism evidence="1">
    <name type="scientific">Rhizophora mucronata</name>
    <name type="common">Asiatic mangrove</name>
    <dbReference type="NCBI Taxonomy" id="61149"/>
    <lineage>
        <taxon>Eukaryota</taxon>
        <taxon>Viridiplantae</taxon>
        <taxon>Streptophyta</taxon>
        <taxon>Embryophyta</taxon>
        <taxon>Tracheophyta</taxon>
        <taxon>Spermatophyta</taxon>
        <taxon>Magnoliopsida</taxon>
        <taxon>eudicotyledons</taxon>
        <taxon>Gunneridae</taxon>
        <taxon>Pentapetalae</taxon>
        <taxon>rosids</taxon>
        <taxon>fabids</taxon>
        <taxon>Malpighiales</taxon>
        <taxon>Rhizophoraceae</taxon>
        <taxon>Rhizophora</taxon>
    </lineage>
</organism>
<evidence type="ECO:0000313" key="1">
    <source>
        <dbReference type="EMBL" id="MBX40300.1"/>
    </source>
</evidence>
<accession>A0A2P2NCZ2</accession>